<evidence type="ECO:0000256" key="1">
    <source>
        <dbReference type="SAM" id="MobiDB-lite"/>
    </source>
</evidence>
<gene>
    <name evidence="2" type="ORF">KIPB_010888</name>
</gene>
<sequence>MLQSVSVVKKTVSKVAIPTAKWVPPGGEPDAGMLDDASSLGRQGLPKMVMRHSPPRATPVVQAQPQPPSPALNNTQGSIGGQSPSGLPRSPSFVGNAGQEQERDTEKERERERGRERDEIEKKKERERDSDHGRRSERRERDSGRDRERESRRDRESRKERESKRERERERDGKGKERRHSDRDRERERDKSSRDTKGRDREREREREKDKPRRSSTTHRSSRTSSSRHSTSSRHKGERERDRDRERERDHRDSRHREREGDREREYSRDPRERSVDRRAAPLDPYAPLPYPVDTPAHTYQSPYQRYPPSVSQPPPPAISEALPPPVYAPIPQGRCHFCVSCGARFHPDAAFCGNCGVNRRHFRDLPQYGVDEGERERGRDVLPERERGRERERWAPREERGRRATLSVY</sequence>
<keyword evidence="3" id="KW-1185">Reference proteome</keyword>
<feature type="compositionally biased region" description="Basic and acidic residues" evidence="1">
    <location>
        <begin position="235"/>
        <end position="281"/>
    </location>
</feature>
<feature type="region of interest" description="Disordered" evidence="1">
    <location>
        <begin position="372"/>
        <end position="410"/>
    </location>
</feature>
<dbReference type="Proteomes" id="UP000265618">
    <property type="component" value="Unassembled WGS sequence"/>
</dbReference>
<feature type="compositionally biased region" description="Low complexity" evidence="1">
    <location>
        <begin position="300"/>
        <end position="310"/>
    </location>
</feature>
<dbReference type="EMBL" id="BDIP01004218">
    <property type="protein sequence ID" value="GIQ88599.1"/>
    <property type="molecule type" value="Genomic_DNA"/>
</dbReference>
<reference evidence="2 3" key="1">
    <citation type="journal article" date="2018" name="PLoS ONE">
        <title>The draft genome of Kipferlia bialata reveals reductive genome evolution in fornicate parasites.</title>
        <authorList>
            <person name="Tanifuji G."/>
            <person name="Takabayashi S."/>
            <person name="Kume K."/>
            <person name="Takagi M."/>
            <person name="Nakayama T."/>
            <person name="Kamikawa R."/>
            <person name="Inagaki Y."/>
            <person name="Hashimoto T."/>
        </authorList>
    </citation>
    <scope>NUCLEOTIDE SEQUENCE [LARGE SCALE GENOMIC DNA]</scope>
    <source>
        <strain evidence="2">NY0173</strain>
    </source>
</reference>
<evidence type="ECO:0000313" key="2">
    <source>
        <dbReference type="EMBL" id="GIQ88599.1"/>
    </source>
</evidence>
<comment type="caution">
    <text evidence="2">The sequence shown here is derived from an EMBL/GenBank/DDBJ whole genome shotgun (WGS) entry which is preliminary data.</text>
</comment>
<feature type="compositionally biased region" description="Pro residues" evidence="1">
    <location>
        <begin position="311"/>
        <end position="321"/>
    </location>
</feature>
<evidence type="ECO:0008006" key="4">
    <source>
        <dbReference type="Google" id="ProtNLM"/>
    </source>
</evidence>
<proteinExistence type="predicted"/>
<evidence type="ECO:0000313" key="3">
    <source>
        <dbReference type="Proteomes" id="UP000265618"/>
    </source>
</evidence>
<feature type="region of interest" description="Disordered" evidence="1">
    <location>
        <begin position="20"/>
        <end position="321"/>
    </location>
</feature>
<protein>
    <recommendedName>
        <fullName evidence="4">Zinc-ribbon domain-containing protein</fullName>
    </recommendedName>
</protein>
<accession>A0A9K3D3W7</accession>
<name>A0A9K3D3W7_9EUKA</name>
<dbReference type="AlphaFoldDB" id="A0A9K3D3W7"/>
<feature type="compositionally biased region" description="Polar residues" evidence="1">
    <location>
        <begin position="72"/>
        <end position="85"/>
    </location>
</feature>
<feature type="compositionally biased region" description="Basic and acidic residues" evidence="1">
    <location>
        <begin position="373"/>
        <end position="403"/>
    </location>
</feature>
<feature type="compositionally biased region" description="Basic and acidic residues" evidence="1">
    <location>
        <begin position="100"/>
        <end position="213"/>
    </location>
</feature>
<organism evidence="2 3">
    <name type="scientific">Kipferlia bialata</name>
    <dbReference type="NCBI Taxonomy" id="797122"/>
    <lineage>
        <taxon>Eukaryota</taxon>
        <taxon>Metamonada</taxon>
        <taxon>Carpediemonas-like organisms</taxon>
        <taxon>Kipferlia</taxon>
    </lineage>
</organism>